<evidence type="ECO:0000313" key="2">
    <source>
        <dbReference type="Proteomes" id="UP000018362"/>
    </source>
</evidence>
<name>R6D2E5_9BACT</name>
<gene>
    <name evidence="1" type="ORF">BN509_02444</name>
</gene>
<dbReference type="AlphaFoldDB" id="R6D2E5"/>
<comment type="caution">
    <text evidence="1">The sequence shown here is derived from an EMBL/GenBank/DDBJ whole genome shotgun (WGS) entry which is preliminary data.</text>
</comment>
<accession>R6D2E5</accession>
<evidence type="ECO:0000313" key="1">
    <source>
        <dbReference type="EMBL" id="CDA71827.1"/>
    </source>
</evidence>
<protein>
    <submittedName>
        <fullName evidence="1">Uncharacterized protein</fullName>
    </submittedName>
</protein>
<dbReference type="Proteomes" id="UP000018362">
    <property type="component" value="Unassembled WGS sequence"/>
</dbReference>
<proteinExistence type="predicted"/>
<dbReference type="EMBL" id="CBCJ010000185">
    <property type="protein sequence ID" value="CDA71827.1"/>
    <property type="molecule type" value="Genomic_DNA"/>
</dbReference>
<organism evidence="1 2">
    <name type="scientific">Phocaeicola coprocola CAG:162</name>
    <dbReference type="NCBI Taxonomy" id="1263040"/>
    <lineage>
        <taxon>Bacteria</taxon>
        <taxon>Pseudomonadati</taxon>
        <taxon>Bacteroidota</taxon>
        <taxon>Bacteroidia</taxon>
        <taxon>Bacteroidales</taxon>
        <taxon>Bacteroidaceae</taxon>
        <taxon>Phocaeicola</taxon>
    </lineage>
</organism>
<sequence>MPMFLFKNRYKIKYNIKKITYHFSIQERIEFFFCSKE</sequence>
<reference evidence="1" key="1">
    <citation type="submission" date="2012-11" db="EMBL/GenBank/DDBJ databases">
        <title>Dependencies among metagenomic species, viruses, plasmids and units of genetic variation.</title>
        <authorList>
            <person name="Nielsen H.B."/>
            <person name="Almeida M."/>
            <person name="Juncker A.S."/>
            <person name="Rasmussen S."/>
            <person name="Li J."/>
            <person name="Sunagawa S."/>
            <person name="Plichta D."/>
            <person name="Gautier L."/>
            <person name="Le Chatelier E."/>
            <person name="Peletier E."/>
            <person name="Bonde I."/>
            <person name="Nielsen T."/>
            <person name="Manichanh C."/>
            <person name="Arumugam M."/>
            <person name="Batto J."/>
            <person name="Santos M.B.Q.D."/>
            <person name="Blom N."/>
            <person name="Borruel N."/>
            <person name="Burgdorf K.S."/>
            <person name="Boumezbeur F."/>
            <person name="Casellas F."/>
            <person name="Dore J."/>
            <person name="Guarner F."/>
            <person name="Hansen T."/>
            <person name="Hildebrand F."/>
            <person name="Kaas R.S."/>
            <person name="Kennedy S."/>
            <person name="Kristiansen K."/>
            <person name="Kultima J.R."/>
            <person name="Leonard P."/>
            <person name="Levenez F."/>
            <person name="Lund O."/>
            <person name="Moumen B."/>
            <person name="Le Paslier D."/>
            <person name="Pons N."/>
            <person name="Pedersen O."/>
            <person name="Prifti E."/>
            <person name="Qin J."/>
            <person name="Raes J."/>
            <person name="Tap J."/>
            <person name="Tims S."/>
            <person name="Ussery D.W."/>
            <person name="Yamada T."/>
            <person name="MetaHit consortium"/>
            <person name="Renault P."/>
            <person name="Sicheritz-Ponten T."/>
            <person name="Bork P."/>
            <person name="Wang J."/>
            <person name="Brunak S."/>
            <person name="Ehrlich S.D."/>
        </authorList>
    </citation>
    <scope>NUCLEOTIDE SEQUENCE [LARGE SCALE GENOMIC DNA]</scope>
</reference>